<keyword evidence="2" id="KW-1185">Reference proteome</keyword>
<dbReference type="AlphaFoldDB" id="A0A1J8R6D1"/>
<reference evidence="1 2" key="1">
    <citation type="submission" date="2016-03" db="EMBL/GenBank/DDBJ databases">
        <title>Comparative genomics of the ectomycorrhizal sister species Rhizopogon vinicolor and Rhizopogon vesiculosus (Basidiomycota: Boletales) reveals a divergence of the mating type B locus.</title>
        <authorList>
            <person name="Mujic A.B."/>
            <person name="Kuo A."/>
            <person name="Tritt A."/>
            <person name="Lipzen A."/>
            <person name="Chen C."/>
            <person name="Johnson J."/>
            <person name="Sharma A."/>
            <person name="Barry K."/>
            <person name="Grigoriev I.V."/>
            <person name="Spatafora J.W."/>
        </authorList>
    </citation>
    <scope>NUCLEOTIDE SEQUENCE [LARGE SCALE GENOMIC DNA]</scope>
    <source>
        <strain evidence="1 2">AM-OR11-056</strain>
    </source>
</reference>
<comment type="caution">
    <text evidence="1">The sequence shown here is derived from an EMBL/GenBank/DDBJ whole genome shotgun (WGS) entry which is preliminary data.</text>
</comment>
<organism evidence="1 2">
    <name type="scientific">Rhizopogon vesiculosus</name>
    <dbReference type="NCBI Taxonomy" id="180088"/>
    <lineage>
        <taxon>Eukaryota</taxon>
        <taxon>Fungi</taxon>
        <taxon>Dikarya</taxon>
        <taxon>Basidiomycota</taxon>
        <taxon>Agaricomycotina</taxon>
        <taxon>Agaricomycetes</taxon>
        <taxon>Agaricomycetidae</taxon>
        <taxon>Boletales</taxon>
        <taxon>Suillineae</taxon>
        <taxon>Rhizopogonaceae</taxon>
        <taxon>Rhizopogon</taxon>
    </lineage>
</organism>
<dbReference type="EMBL" id="LVVM01000244">
    <property type="protein sequence ID" value="OJA21193.1"/>
    <property type="molecule type" value="Genomic_DNA"/>
</dbReference>
<dbReference type="Proteomes" id="UP000183567">
    <property type="component" value="Unassembled WGS sequence"/>
</dbReference>
<evidence type="ECO:0000313" key="1">
    <source>
        <dbReference type="EMBL" id="OJA21193.1"/>
    </source>
</evidence>
<protein>
    <submittedName>
        <fullName evidence="1">Uncharacterized protein</fullName>
    </submittedName>
</protein>
<gene>
    <name evidence="1" type="ORF">AZE42_01359</name>
</gene>
<evidence type="ECO:0000313" key="2">
    <source>
        <dbReference type="Proteomes" id="UP000183567"/>
    </source>
</evidence>
<proteinExistence type="predicted"/>
<accession>A0A1J8R6D1</accession>
<name>A0A1J8R6D1_9AGAM</name>
<sequence>MITGNPASVSISCNFEYDSNTIHAEWAPSVTRQPLNSHDTYPPTRRMTTPESLILDFIACDWHAKLACASRTPLGEVSPIMPTFIQQVHRPHCSLVHYVHIQIDYSGLYNALILFGGDLVARGAHQ</sequence>